<gene>
    <name evidence="1" type="ORF">AVEN_144186_1</name>
    <name evidence="2" type="ORF">AVEN_154181_1</name>
</gene>
<reference evidence="2 3" key="1">
    <citation type="journal article" date="2019" name="Sci. Rep.">
        <title>Orb-weaving spider Araneus ventricosus genome elucidates the spidroin gene catalogue.</title>
        <authorList>
            <person name="Kono N."/>
            <person name="Nakamura H."/>
            <person name="Ohtoshi R."/>
            <person name="Moran D.A.P."/>
            <person name="Shinohara A."/>
            <person name="Yoshida Y."/>
            <person name="Fujiwara M."/>
            <person name="Mori M."/>
            <person name="Tomita M."/>
            <person name="Arakawa K."/>
        </authorList>
    </citation>
    <scope>NUCLEOTIDE SEQUENCE [LARGE SCALE GENOMIC DNA]</scope>
</reference>
<dbReference type="Proteomes" id="UP000499080">
    <property type="component" value="Unassembled WGS sequence"/>
</dbReference>
<protein>
    <submittedName>
        <fullName evidence="2">Uncharacterized protein</fullName>
    </submittedName>
</protein>
<accession>A0A4Y2SBP5</accession>
<evidence type="ECO:0000313" key="1">
    <source>
        <dbReference type="EMBL" id="GBN84638.1"/>
    </source>
</evidence>
<keyword evidence="3" id="KW-1185">Reference proteome</keyword>
<dbReference type="EMBL" id="BGPR01020449">
    <property type="protein sequence ID" value="GBN84690.1"/>
    <property type="molecule type" value="Genomic_DNA"/>
</dbReference>
<evidence type="ECO:0000313" key="3">
    <source>
        <dbReference type="Proteomes" id="UP000499080"/>
    </source>
</evidence>
<dbReference type="EMBL" id="BGPR01020428">
    <property type="protein sequence ID" value="GBN84638.1"/>
    <property type="molecule type" value="Genomic_DNA"/>
</dbReference>
<sequence length="123" mass="13630">MDKVRLLPSGVQGLVPTEAALSSFTMNRSPIVLDTASSVAKDNQRRVRGLGRGPSMINKLQSPLKKRKLGIIQCIFPVCLKCNTHQSTPDHLLSCMELEKRNLFESPAQVRDFLWASGLLDLV</sequence>
<comment type="caution">
    <text evidence="2">The sequence shown here is derived from an EMBL/GenBank/DDBJ whole genome shotgun (WGS) entry which is preliminary data.</text>
</comment>
<dbReference type="AlphaFoldDB" id="A0A4Y2SBP5"/>
<evidence type="ECO:0000313" key="2">
    <source>
        <dbReference type="EMBL" id="GBN84690.1"/>
    </source>
</evidence>
<name>A0A4Y2SBP5_ARAVE</name>
<proteinExistence type="predicted"/>
<organism evidence="2 3">
    <name type="scientific">Araneus ventricosus</name>
    <name type="common">Orbweaver spider</name>
    <name type="synonym">Epeira ventricosa</name>
    <dbReference type="NCBI Taxonomy" id="182803"/>
    <lineage>
        <taxon>Eukaryota</taxon>
        <taxon>Metazoa</taxon>
        <taxon>Ecdysozoa</taxon>
        <taxon>Arthropoda</taxon>
        <taxon>Chelicerata</taxon>
        <taxon>Arachnida</taxon>
        <taxon>Araneae</taxon>
        <taxon>Araneomorphae</taxon>
        <taxon>Entelegynae</taxon>
        <taxon>Araneoidea</taxon>
        <taxon>Araneidae</taxon>
        <taxon>Araneus</taxon>
    </lineage>
</organism>